<dbReference type="EMBL" id="SRMA01026777">
    <property type="protein sequence ID" value="TRY69825.1"/>
    <property type="molecule type" value="Genomic_DNA"/>
</dbReference>
<comment type="caution">
    <text evidence="5">The sequence shown here is derived from an EMBL/GenBank/DDBJ whole genome shotgun (WGS) entry which is preliminary data.</text>
</comment>
<dbReference type="STRING" id="623744.A0A553NWL8"/>
<feature type="transmembrane region" description="Helical" evidence="3">
    <location>
        <begin position="42"/>
        <end position="62"/>
    </location>
</feature>
<name>A0A553NWL8_9TELE</name>
<dbReference type="Proteomes" id="UP000316079">
    <property type="component" value="Unassembled WGS sequence"/>
</dbReference>
<evidence type="ECO:0000256" key="3">
    <source>
        <dbReference type="SAM" id="Phobius"/>
    </source>
</evidence>
<gene>
    <name evidence="5" type="ORF">DNTS_026697</name>
</gene>
<reference evidence="5 6" key="1">
    <citation type="journal article" date="2019" name="Sci. Data">
        <title>Hybrid genome assembly and annotation of Danionella translucida.</title>
        <authorList>
            <person name="Kadobianskyi M."/>
            <person name="Schulze L."/>
            <person name="Schuelke M."/>
            <person name="Judkewitz B."/>
        </authorList>
    </citation>
    <scope>NUCLEOTIDE SEQUENCE [LARGE SCALE GENOMIC DNA]</scope>
    <source>
        <strain evidence="5 6">Bolton</strain>
    </source>
</reference>
<evidence type="ECO:0000256" key="2">
    <source>
        <dbReference type="ARBA" id="ARBA00023187"/>
    </source>
</evidence>
<evidence type="ECO:0000313" key="5">
    <source>
        <dbReference type="EMBL" id="TRY69825.1"/>
    </source>
</evidence>
<accession>A0A553NWL8</accession>
<feature type="domain" description="STAR protein homodimerisation region" evidence="4">
    <location>
        <begin position="135"/>
        <end position="171"/>
    </location>
</feature>
<keyword evidence="3" id="KW-0812">Transmembrane</keyword>
<organism evidence="5 6">
    <name type="scientific">Danionella cerebrum</name>
    <dbReference type="NCBI Taxonomy" id="2873325"/>
    <lineage>
        <taxon>Eukaryota</taxon>
        <taxon>Metazoa</taxon>
        <taxon>Chordata</taxon>
        <taxon>Craniata</taxon>
        <taxon>Vertebrata</taxon>
        <taxon>Euteleostomi</taxon>
        <taxon>Actinopterygii</taxon>
        <taxon>Neopterygii</taxon>
        <taxon>Teleostei</taxon>
        <taxon>Ostariophysi</taxon>
        <taxon>Cypriniformes</taxon>
        <taxon>Danionidae</taxon>
        <taxon>Danioninae</taxon>
        <taxon>Danionella</taxon>
    </lineage>
</organism>
<dbReference type="GO" id="GO:0006397">
    <property type="term" value="P:mRNA processing"/>
    <property type="evidence" value="ECO:0007669"/>
    <property type="project" value="UniProtKB-KW"/>
</dbReference>
<keyword evidence="1" id="KW-0507">mRNA processing</keyword>
<evidence type="ECO:0000313" key="6">
    <source>
        <dbReference type="Proteomes" id="UP000316079"/>
    </source>
</evidence>
<proteinExistence type="predicted"/>
<dbReference type="FunFam" id="1.20.5.4010:FF:000001">
    <property type="entry name" value="protein quaking isoform X1"/>
    <property type="match status" value="1"/>
</dbReference>
<dbReference type="GO" id="GO:0008380">
    <property type="term" value="P:RNA splicing"/>
    <property type="evidence" value="ECO:0007669"/>
    <property type="project" value="UniProtKB-KW"/>
</dbReference>
<feature type="non-terminal residue" evidence="5">
    <location>
        <position position="250"/>
    </location>
</feature>
<keyword evidence="2" id="KW-0508">mRNA splicing</keyword>
<dbReference type="Gene3D" id="1.20.5.4010">
    <property type="match status" value="1"/>
</dbReference>
<keyword evidence="6" id="KW-1185">Reference proteome</keyword>
<evidence type="ECO:0000256" key="1">
    <source>
        <dbReference type="ARBA" id="ARBA00022664"/>
    </source>
</evidence>
<evidence type="ECO:0000259" key="4">
    <source>
        <dbReference type="Pfam" id="PF16544"/>
    </source>
</evidence>
<sequence>MTNLRENLTCVCSESQELMFIGPQETQRQQLSMCEALSSMEIYLGLTSVGFCCLILAPPLLLPDALIRRKHIVHCSALSQMPQRCAYTLAPENRPLGSHSAVDDMMASTVIILHWDCDRLFAKMMVGEMEVKERPRPSPDYLMQLLNEKKLMTSLPNLCGIFTHLERLLDEDYDFPTGLTEDAGFFGSVQTGIGLETTSKDTSRYSWTQVLSTIFGVGVKSLLRSDEFAFRFSYANEQLRVMWATHVFVT</sequence>
<keyword evidence="3" id="KW-0472">Membrane</keyword>
<dbReference type="OrthoDB" id="6777263at2759"/>
<dbReference type="Pfam" id="PF16544">
    <property type="entry name" value="STAR_dimer"/>
    <property type="match status" value="1"/>
</dbReference>
<keyword evidence="3" id="KW-1133">Transmembrane helix</keyword>
<dbReference type="InterPro" id="IPR032377">
    <property type="entry name" value="STAR_dimer"/>
</dbReference>
<protein>
    <recommendedName>
        <fullName evidence="4">STAR protein homodimerisation region domain-containing protein</fullName>
    </recommendedName>
</protein>
<dbReference type="AlphaFoldDB" id="A0A553NWL8"/>